<organism evidence="5 6">
    <name type="scientific">Panagrolaimus superbus</name>
    <dbReference type="NCBI Taxonomy" id="310955"/>
    <lineage>
        <taxon>Eukaryota</taxon>
        <taxon>Metazoa</taxon>
        <taxon>Ecdysozoa</taxon>
        <taxon>Nematoda</taxon>
        <taxon>Chromadorea</taxon>
        <taxon>Rhabditida</taxon>
        <taxon>Tylenchina</taxon>
        <taxon>Panagrolaimomorpha</taxon>
        <taxon>Panagrolaimoidea</taxon>
        <taxon>Panagrolaimidae</taxon>
        <taxon>Panagrolaimus</taxon>
    </lineage>
</organism>
<dbReference type="InterPro" id="IPR000953">
    <property type="entry name" value="Chromo/chromo_shadow_dom"/>
</dbReference>
<proteinExistence type="predicted"/>
<keyword evidence="2" id="KW-0539">Nucleus</keyword>
<evidence type="ECO:0000256" key="3">
    <source>
        <dbReference type="SAM" id="MobiDB-lite"/>
    </source>
</evidence>
<dbReference type="InterPro" id="IPR016197">
    <property type="entry name" value="Chromo-like_dom_sf"/>
</dbReference>
<dbReference type="Gene3D" id="2.40.50.40">
    <property type="match status" value="1"/>
</dbReference>
<evidence type="ECO:0000256" key="2">
    <source>
        <dbReference type="ARBA" id="ARBA00023242"/>
    </source>
</evidence>
<reference evidence="6" key="1">
    <citation type="submission" date="2022-11" db="UniProtKB">
        <authorList>
            <consortium name="WormBaseParasite"/>
        </authorList>
    </citation>
    <scope>IDENTIFICATION</scope>
</reference>
<dbReference type="PROSITE" id="PS50013">
    <property type="entry name" value="CHROMO_2"/>
    <property type="match status" value="1"/>
</dbReference>
<dbReference type="SUPFAM" id="SSF54160">
    <property type="entry name" value="Chromo domain-like"/>
    <property type="match status" value="1"/>
</dbReference>
<evidence type="ECO:0000313" key="6">
    <source>
        <dbReference type="WBParaSite" id="PSU_v2.g7724.t1"/>
    </source>
</evidence>
<dbReference type="CDD" id="cd00024">
    <property type="entry name" value="CD_CSD"/>
    <property type="match status" value="1"/>
</dbReference>
<name>A0A914ZBU8_9BILA</name>
<evidence type="ECO:0000256" key="1">
    <source>
        <dbReference type="ARBA" id="ARBA00004123"/>
    </source>
</evidence>
<dbReference type="InterPro" id="IPR051219">
    <property type="entry name" value="Heterochromatin_chromo-domain"/>
</dbReference>
<dbReference type="SMART" id="SM00298">
    <property type="entry name" value="CHROMO"/>
    <property type="match status" value="1"/>
</dbReference>
<dbReference type="Proteomes" id="UP000887577">
    <property type="component" value="Unplaced"/>
</dbReference>
<dbReference type="AlphaFoldDB" id="A0A914ZBU8"/>
<protein>
    <submittedName>
        <fullName evidence="6">Chromo domain-containing protein</fullName>
    </submittedName>
</protein>
<dbReference type="Pfam" id="PF00385">
    <property type="entry name" value="Chromo"/>
    <property type="match status" value="1"/>
</dbReference>
<dbReference type="InterPro" id="IPR023780">
    <property type="entry name" value="Chromo_domain"/>
</dbReference>
<feature type="region of interest" description="Disordered" evidence="3">
    <location>
        <begin position="40"/>
        <end position="112"/>
    </location>
</feature>
<feature type="compositionally biased region" description="Polar residues" evidence="3">
    <location>
        <begin position="87"/>
        <end position="112"/>
    </location>
</feature>
<evidence type="ECO:0000313" key="5">
    <source>
        <dbReference type="Proteomes" id="UP000887577"/>
    </source>
</evidence>
<dbReference type="GO" id="GO:0005634">
    <property type="term" value="C:nucleus"/>
    <property type="evidence" value="ECO:0007669"/>
    <property type="project" value="UniProtKB-SubCell"/>
</dbReference>
<evidence type="ECO:0000259" key="4">
    <source>
        <dbReference type="PROSITE" id="PS50013"/>
    </source>
</evidence>
<sequence>MAPKFGHKKRKVQYEVEKILDVRGHGSKLEYFIKWKGYKSSDNSWQPASGVSTPKNIPSRKSIVKSTPHRKNVPSAVNIRRSPRLATATTTSTDLPSGSNPAQIPQSSNDNGFTPASDIKDLNFVVKSVKGLHGSNGENVVVYDLKGSQKIVKVKAVVKQNPDVIIRDNSVVIIVNETGSNAFEKYISTVSAAL</sequence>
<accession>A0A914ZBU8</accession>
<keyword evidence="5" id="KW-1185">Reference proteome</keyword>
<feature type="compositionally biased region" description="Polar residues" evidence="3">
    <location>
        <begin position="40"/>
        <end position="56"/>
    </location>
</feature>
<dbReference type="WBParaSite" id="PSU_v2.g7724.t1">
    <property type="protein sequence ID" value="PSU_v2.g7724.t1"/>
    <property type="gene ID" value="PSU_v2.g7724"/>
</dbReference>
<comment type="subcellular location">
    <subcellularLocation>
        <location evidence="1">Nucleus</location>
    </subcellularLocation>
</comment>
<feature type="domain" description="Chromo" evidence="4">
    <location>
        <begin position="14"/>
        <end position="57"/>
    </location>
</feature>
<dbReference type="PANTHER" id="PTHR22812">
    <property type="entry name" value="CHROMOBOX PROTEIN"/>
    <property type="match status" value="1"/>
</dbReference>